<dbReference type="PANTHER" id="PTHR18964">
    <property type="entry name" value="ROK (REPRESSOR, ORF, KINASE) FAMILY"/>
    <property type="match status" value="1"/>
</dbReference>
<comment type="similarity">
    <text evidence="1">Belongs to the ROK (NagC/XylR) family.</text>
</comment>
<dbReference type="Gene3D" id="3.30.420.40">
    <property type="match status" value="2"/>
</dbReference>
<dbReference type="Pfam" id="PF13412">
    <property type="entry name" value="HTH_24"/>
    <property type="match status" value="1"/>
</dbReference>
<dbReference type="InterPro" id="IPR000600">
    <property type="entry name" value="ROK"/>
</dbReference>
<dbReference type="PROSITE" id="PS01125">
    <property type="entry name" value="ROK"/>
    <property type="match status" value="1"/>
</dbReference>
<dbReference type="AlphaFoldDB" id="A0A7X6R0B8"/>
<dbReference type="InterPro" id="IPR043129">
    <property type="entry name" value="ATPase_NBD"/>
</dbReference>
<dbReference type="Pfam" id="PF00480">
    <property type="entry name" value="ROK"/>
    <property type="match status" value="1"/>
</dbReference>
<evidence type="ECO:0000313" key="2">
    <source>
        <dbReference type="EMBL" id="NKY24007.1"/>
    </source>
</evidence>
<dbReference type="InterPro" id="IPR049874">
    <property type="entry name" value="ROK_cs"/>
</dbReference>
<evidence type="ECO:0000256" key="1">
    <source>
        <dbReference type="ARBA" id="ARBA00006479"/>
    </source>
</evidence>
<dbReference type="Gene3D" id="1.10.10.10">
    <property type="entry name" value="Winged helix-like DNA-binding domain superfamily/Winged helix DNA-binding domain"/>
    <property type="match status" value="1"/>
</dbReference>
<reference evidence="2 3" key="1">
    <citation type="submission" date="2020-04" db="EMBL/GenBank/DDBJ databases">
        <title>MicrobeNet Type strains.</title>
        <authorList>
            <person name="Nicholson A.C."/>
        </authorList>
    </citation>
    <scope>NUCLEOTIDE SEQUENCE [LARGE SCALE GENOMIC DNA]</scope>
    <source>
        <strain evidence="2 3">ATCC BAA-788</strain>
    </source>
</reference>
<evidence type="ECO:0000313" key="3">
    <source>
        <dbReference type="Proteomes" id="UP000581206"/>
    </source>
</evidence>
<accession>A0A7X6R0B8</accession>
<dbReference type="SUPFAM" id="SSF53067">
    <property type="entry name" value="Actin-like ATPase domain"/>
    <property type="match status" value="1"/>
</dbReference>
<dbReference type="InterPro" id="IPR036390">
    <property type="entry name" value="WH_DNA-bd_sf"/>
</dbReference>
<dbReference type="PANTHER" id="PTHR18964:SF173">
    <property type="entry name" value="GLUCOKINASE"/>
    <property type="match status" value="1"/>
</dbReference>
<dbReference type="EMBL" id="JAAXOX010000011">
    <property type="protein sequence ID" value="NKY24007.1"/>
    <property type="molecule type" value="Genomic_DNA"/>
</dbReference>
<comment type="caution">
    <text evidence="2">The sequence shown here is derived from an EMBL/GenBank/DDBJ whole genome shotgun (WGS) entry which is preliminary data.</text>
</comment>
<proteinExistence type="inferred from homology"/>
<name>A0A7X6R0B8_9CELL</name>
<keyword evidence="3" id="KW-1185">Reference proteome</keyword>
<gene>
    <name evidence="2" type="ORF">HGA03_15155</name>
</gene>
<organism evidence="2 3">
    <name type="scientific">Cellulomonas denverensis</name>
    <dbReference type="NCBI Taxonomy" id="264297"/>
    <lineage>
        <taxon>Bacteria</taxon>
        <taxon>Bacillati</taxon>
        <taxon>Actinomycetota</taxon>
        <taxon>Actinomycetes</taxon>
        <taxon>Micrococcales</taxon>
        <taxon>Cellulomonadaceae</taxon>
        <taxon>Cellulomonas</taxon>
    </lineage>
</organism>
<protein>
    <submittedName>
        <fullName evidence="2">ROK family transcriptional regulator</fullName>
    </submittedName>
</protein>
<sequence length="454" mass="46668">MGWAWSGLRAGRVIAALTNCRTRTSRTSRTVRDLLPLAKHKCRTAWTKAADADVTSWFTDGVQDVVKLPQRHTGAGELFQLLRDGRPRTRADLAAATGQARSTIAARVDMLMAAGLISPAGEATSTGGRPPTTFAFCPSAKVVLAVELGATHARAAITDLGSTVLAETESPLAIAEGPQVVLDWVVTAARTLLAEHGRDLGDLAGVGVGLPGPVEHSTGRPINPPIMPAWDDVDVPGILAAQLHAPVLVDNDVNLMALGEHRTAWPDVDDLLFVKVATGIGSGVICDGDLRRGAQGTAGDIGHIAVPGAEGVPCRCGNVGCLEAVASGHAVAAALTRQGLTAATGADVVALVRSGDLAASRAVRQAGREIGAVLAACVSLLNPSMIVIGGILAEAGEHLIAGIREVVYSRTLPLATQHLRIVTSQARSQVGILGASAMAVDHVLSPEAVDALIA</sequence>
<dbReference type="Proteomes" id="UP000581206">
    <property type="component" value="Unassembled WGS sequence"/>
</dbReference>
<dbReference type="InterPro" id="IPR036388">
    <property type="entry name" value="WH-like_DNA-bd_sf"/>
</dbReference>
<dbReference type="SUPFAM" id="SSF46785">
    <property type="entry name" value="Winged helix' DNA-binding domain"/>
    <property type="match status" value="1"/>
</dbReference>